<evidence type="ECO:0000256" key="1">
    <source>
        <dbReference type="SAM" id="Phobius"/>
    </source>
</evidence>
<feature type="transmembrane region" description="Helical" evidence="1">
    <location>
        <begin position="33"/>
        <end position="49"/>
    </location>
</feature>
<gene>
    <name evidence="2" type="ORF">HNQ99_003123</name>
</gene>
<dbReference type="RefSeq" id="WP_184477172.1">
    <property type="nucleotide sequence ID" value="NZ_JACHOV010000014.1"/>
</dbReference>
<reference evidence="2 3" key="1">
    <citation type="submission" date="2020-08" db="EMBL/GenBank/DDBJ databases">
        <title>Genomic Encyclopedia of Type Strains, Phase IV (KMG-IV): sequencing the most valuable type-strain genomes for metagenomic binning, comparative biology and taxonomic classification.</title>
        <authorList>
            <person name="Goeker M."/>
        </authorList>
    </citation>
    <scope>NUCLEOTIDE SEQUENCE [LARGE SCALE GENOMIC DNA]</scope>
    <source>
        <strain evidence="2 3">DSM 7465</strain>
    </source>
</reference>
<dbReference type="EMBL" id="JACHOV010000014">
    <property type="protein sequence ID" value="MBB4642787.1"/>
    <property type="molecule type" value="Genomic_DNA"/>
</dbReference>
<dbReference type="AlphaFoldDB" id="A0A840HYW8"/>
<organism evidence="2 3">
    <name type="scientific">Rhizorhapis suberifaciens</name>
    <name type="common">corky root of lettuce</name>
    <dbReference type="NCBI Taxonomy" id="13656"/>
    <lineage>
        <taxon>Bacteria</taxon>
        <taxon>Pseudomonadati</taxon>
        <taxon>Pseudomonadota</taxon>
        <taxon>Alphaproteobacteria</taxon>
        <taxon>Sphingomonadales</taxon>
        <taxon>Sphingomonadaceae</taxon>
        <taxon>Rhizorhapis</taxon>
    </lineage>
</organism>
<comment type="caution">
    <text evidence="2">The sequence shown here is derived from an EMBL/GenBank/DDBJ whole genome shotgun (WGS) entry which is preliminary data.</text>
</comment>
<feature type="transmembrane region" description="Helical" evidence="1">
    <location>
        <begin position="55"/>
        <end position="75"/>
    </location>
</feature>
<name>A0A840HYW8_9SPHN</name>
<accession>A0A840HYW8</accession>
<feature type="transmembrane region" description="Helical" evidence="1">
    <location>
        <begin position="6"/>
        <end position="26"/>
    </location>
</feature>
<keyword evidence="1" id="KW-1133">Transmembrane helix</keyword>
<sequence>MTASSIIADIPTGFIVVAGLIALVLAVRFRGPMSIAFAALCLIGTWNAGEAQPLLAVIMGGVLYGFLALVSGVFGGRGGMDTGASTGGYDYAAEQARLAGEYHRRDRESRF</sequence>
<keyword evidence="3" id="KW-1185">Reference proteome</keyword>
<dbReference type="Proteomes" id="UP000575068">
    <property type="component" value="Unassembled WGS sequence"/>
</dbReference>
<keyword evidence="1" id="KW-0472">Membrane</keyword>
<evidence type="ECO:0000313" key="2">
    <source>
        <dbReference type="EMBL" id="MBB4642787.1"/>
    </source>
</evidence>
<protein>
    <submittedName>
        <fullName evidence="2">Uncharacterized protein</fullName>
    </submittedName>
</protein>
<proteinExistence type="predicted"/>
<evidence type="ECO:0000313" key="3">
    <source>
        <dbReference type="Proteomes" id="UP000575068"/>
    </source>
</evidence>
<keyword evidence="1" id="KW-0812">Transmembrane</keyword>